<dbReference type="InterPro" id="IPR000835">
    <property type="entry name" value="HTH_MarR-typ"/>
</dbReference>
<evidence type="ECO:0000259" key="1">
    <source>
        <dbReference type="PROSITE" id="PS50995"/>
    </source>
</evidence>
<feature type="domain" description="HTH marR-type" evidence="1">
    <location>
        <begin position="1"/>
        <end position="141"/>
    </location>
</feature>
<keyword evidence="3" id="KW-1185">Reference proteome</keyword>
<evidence type="ECO:0000313" key="2">
    <source>
        <dbReference type="EMBL" id="SHL23690.1"/>
    </source>
</evidence>
<accession>A0A1M6YZY6</accession>
<name>A0A1M6YZY6_PSETH</name>
<organism evidence="2 3">
    <name type="scientific">Pseudonocardia thermophila</name>
    <dbReference type="NCBI Taxonomy" id="1848"/>
    <lineage>
        <taxon>Bacteria</taxon>
        <taxon>Bacillati</taxon>
        <taxon>Actinomycetota</taxon>
        <taxon>Actinomycetes</taxon>
        <taxon>Pseudonocardiales</taxon>
        <taxon>Pseudonocardiaceae</taxon>
        <taxon>Pseudonocardia</taxon>
    </lineage>
</organism>
<dbReference type="InterPro" id="IPR039422">
    <property type="entry name" value="MarR/SlyA-like"/>
</dbReference>
<dbReference type="STRING" id="1848.SAMN05443637_1221"/>
<dbReference type="RefSeq" id="WP_073459638.1">
    <property type="nucleotide sequence ID" value="NZ_CALGVN010000007.1"/>
</dbReference>
<keyword evidence="2" id="KW-0238">DNA-binding</keyword>
<dbReference type="OrthoDB" id="4826718at2"/>
<evidence type="ECO:0000313" key="3">
    <source>
        <dbReference type="Proteomes" id="UP000184363"/>
    </source>
</evidence>
<dbReference type="SMART" id="SM00347">
    <property type="entry name" value="HTH_MARR"/>
    <property type="match status" value="1"/>
</dbReference>
<dbReference type="Gene3D" id="1.10.10.10">
    <property type="entry name" value="Winged helix-like DNA-binding domain superfamily/Winged helix DNA-binding domain"/>
    <property type="match status" value="1"/>
</dbReference>
<dbReference type="PRINTS" id="PR00598">
    <property type="entry name" value="HTHMARR"/>
</dbReference>
<dbReference type="SUPFAM" id="SSF46785">
    <property type="entry name" value="Winged helix' DNA-binding domain"/>
    <property type="match status" value="1"/>
</dbReference>
<dbReference type="PROSITE" id="PS50995">
    <property type="entry name" value="HTH_MARR_2"/>
    <property type="match status" value="1"/>
</dbReference>
<proteinExistence type="predicted"/>
<dbReference type="PANTHER" id="PTHR33164:SF95">
    <property type="entry name" value="TRANSCRIPTIONAL REGULATOR"/>
    <property type="match status" value="1"/>
</dbReference>
<reference evidence="2 3" key="1">
    <citation type="submission" date="2016-11" db="EMBL/GenBank/DDBJ databases">
        <authorList>
            <person name="Jaros S."/>
            <person name="Januszkiewicz K."/>
            <person name="Wedrychowicz H."/>
        </authorList>
    </citation>
    <scope>NUCLEOTIDE SEQUENCE [LARGE SCALE GENOMIC DNA]</scope>
    <source>
        <strain evidence="2 3">DSM 43832</strain>
    </source>
</reference>
<dbReference type="InterPro" id="IPR036390">
    <property type="entry name" value="WH_DNA-bd_sf"/>
</dbReference>
<dbReference type="AlphaFoldDB" id="A0A1M6YZY6"/>
<dbReference type="GO" id="GO:0003677">
    <property type="term" value="F:DNA binding"/>
    <property type="evidence" value="ECO:0007669"/>
    <property type="project" value="UniProtKB-KW"/>
</dbReference>
<dbReference type="Proteomes" id="UP000184363">
    <property type="component" value="Unassembled WGS sequence"/>
</dbReference>
<sequence>MDGAPARLLALATYLTTRTAAHAHRLVGEAFSATGARGYHYRVLSALAEFGPLSQADLGRRIDVDRSDIVTAVNELAAAGQVERKPDPADGRRNLVTITPAGREQLLRLDAALAQVQERFLAPLDDEERVTYRALLAKLLAHHAGRAT</sequence>
<gene>
    <name evidence="2" type="ORF">SAMN05443637_1221</name>
</gene>
<dbReference type="PANTHER" id="PTHR33164">
    <property type="entry name" value="TRANSCRIPTIONAL REGULATOR, MARR FAMILY"/>
    <property type="match status" value="1"/>
</dbReference>
<dbReference type="InterPro" id="IPR036388">
    <property type="entry name" value="WH-like_DNA-bd_sf"/>
</dbReference>
<protein>
    <submittedName>
        <fullName evidence="2">DNA-binding transcriptional regulator, MarR family</fullName>
    </submittedName>
</protein>
<dbReference type="GO" id="GO:0003700">
    <property type="term" value="F:DNA-binding transcription factor activity"/>
    <property type="evidence" value="ECO:0007669"/>
    <property type="project" value="InterPro"/>
</dbReference>
<dbReference type="GO" id="GO:0006950">
    <property type="term" value="P:response to stress"/>
    <property type="evidence" value="ECO:0007669"/>
    <property type="project" value="TreeGrafter"/>
</dbReference>
<dbReference type="EMBL" id="FRAP01000022">
    <property type="protein sequence ID" value="SHL23690.1"/>
    <property type="molecule type" value="Genomic_DNA"/>
</dbReference>
<dbReference type="Pfam" id="PF12802">
    <property type="entry name" value="MarR_2"/>
    <property type="match status" value="1"/>
</dbReference>